<evidence type="ECO:0000313" key="11">
    <source>
        <dbReference type="EMBL" id="GAA4854655.1"/>
    </source>
</evidence>
<dbReference type="InterPro" id="IPR005490">
    <property type="entry name" value="LD_TPept_cat_dom"/>
</dbReference>
<keyword evidence="12" id="KW-1185">Reference proteome</keyword>
<dbReference type="InterPro" id="IPR002477">
    <property type="entry name" value="Peptidoglycan-bd-like"/>
</dbReference>
<evidence type="ECO:0000256" key="7">
    <source>
        <dbReference type="PROSITE-ProRule" id="PRU01373"/>
    </source>
</evidence>
<keyword evidence="9" id="KW-0732">Signal</keyword>
<dbReference type="CDD" id="cd16913">
    <property type="entry name" value="YkuD_like"/>
    <property type="match status" value="1"/>
</dbReference>
<dbReference type="InterPro" id="IPR038063">
    <property type="entry name" value="Transpep_catalytic_dom"/>
</dbReference>
<dbReference type="Gene3D" id="1.10.101.10">
    <property type="entry name" value="PGBD-like superfamily/PGBD"/>
    <property type="match status" value="1"/>
</dbReference>
<sequence length="439" mass="44624">MNTRPLLRASALATLAIALAACTQSPTPTASDDAATPAPESQPASVTAISDNPLPEDTGYIDQGPLQVGLVPGASPFDPYAPPPETPAEDAGGTAADALPPGATSPPVPAATDVGPGGDSATVSTDPAVPGNGKPEAIADTGKPAAAQTAVEAAPADADLPKDSPLRAQVLLDRAYFSPGEIDGAVGSNMRRAVKAYQAAKGLPASGKLDDATWEALGVDTAPVLVSHALTPEDVAGPFAPTPESPEDMAKQESLPYASVQEKVAEKFHASPALLAKLNPGIEFTAGTVITVPNVMAADRMPMAARVVVDKSEGALQLQDADGKVLAQYPVTTGSAQFPLPIGEWTVTVVARNPVWHFDPALIAGTDKDAKKARIPPGPNNPVGTTWVGISKPHYGIHGTPDPASIGKSASNGCIRMTNWSAAALARVVSKGMTVSLVE</sequence>
<name>A0ABP9DNR2_9GAMM</name>
<dbReference type="RefSeq" id="WP_345293711.1">
    <property type="nucleotide sequence ID" value="NZ_BAABJY010000001.1"/>
</dbReference>
<dbReference type="Proteomes" id="UP001501323">
    <property type="component" value="Unassembled WGS sequence"/>
</dbReference>
<dbReference type="PROSITE" id="PS52029">
    <property type="entry name" value="LD_TPASE"/>
    <property type="match status" value="1"/>
</dbReference>
<dbReference type="PROSITE" id="PS51257">
    <property type="entry name" value="PROKAR_LIPOPROTEIN"/>
    <property type="match status" value="1"/>
</dbReference>
<dbReference type="SUPFAM" id="SSF141523">
    <property type="entry name" value="L,D-transpeptidase catalytic domain-like"/>
    <property type="match status" value="1"/>
</dbReference>
<reference evidence="12" key="1">
    <citation type="journal article" date="2019" name="Int. J. Syst. Evol. Microbiol.">
        <title>The Global Catalogue of Microorganisms (GCM) 10K type strain sequencing project: providing services to taxonomists for standard genome sequencing and annotation.</title>
        <authorList>
            <consortium name="The Broad Institute Genomics Platform"/>
            <consortium name="The Broad Institute Genome Sequencing Center for Infectious Disease"/>
            <person name="Wu L."/>
            <person name="Ma J."/>
        </authorList>
    </citation>
    <scope>NUCLEOTIDE SEQUENCE [LARGE SCALE GENOMIC DNA]</scope>
    <source>
        <strain evidence="12">JCM 18392</strain>
    </source>
</reference>
<dbReference type="PANTHER" id="PTHR30582">
    <property type="entry name" value="L,D-TRANSPEPTIDASE"/>
    <property type="match status" value="1"/>
</dbReference>
<accession>A0ABP9DNR2</accession>
<evidence type="ECO:0000256" key="8">
    <source>
        <dbReference type="SAM" id="MobiDB-lite"/>
    </source>
</evidence>
<feature type="active site" description="Proton donor/acceptor" evidence="7">
    <location>
        <position position="398"/>
    </location>
</feature>
<dbReference type="InterPro" id="IPR036365">
    <property type="entry name" value="PGBD-like_sf"/>
</dbReference>
<evidence type="ECO:0000259" key="10">
    <source>
        <dbReference type="PROSITE" id="PS52029"/>
    </source>
</evidence>
<proteinExistence type="inferred from homology"/>
<feature type="compositionally biased region" description="Low complexity" evidence="8">
    <location>
        <begin position="25"/>
        <end position="39"/>
    </location>
</feature>
<protein>
    <recommendedName>
        <fullName evidence="10">L,D-TPase catalytic domain-containing protein</fullName>
    </recommendedName>
</protein>
<evidence type="ECO:0000256" key="3">
    <source>
        <dbReference type="ARBA" id="ARBA00022679"/>
    </source>
</evidence>
<keyword evidence="5 7" id="KW-0573">Peptidoglycan synthesis</keyword>
<feature type="active site" description="Nucleophile" evidence="7">
    <location>
        <position position="414"/>
    </location>
</feature>
<comment type="similarity">
    <text evidence="2">Belongs to the YkuD family.</text>
</comment>
<dbReference type="EMBL" id="BAABJY010000001">
    <property type="protein sequence ID" value="GAA4854655.1"/>
    <property type="molecule type" value="Genomic_DNA"/>
</dbReference>
<evidence type="ECO:0000256" key="1">
    <source>
        <dbReference type="ARBA" id="ARBA00004752"/>
    </source>
</evidence>
<evidence type="ECO:0000256" key="9">
    <source>
        <dbReference type="SAM" id="SignalP"/>
    </source>
</evidence>
<dbReference type="InterPro" id="IPR036366">
    <property type="entry name" value="PGBDSf"/>
</dbReference>
<dbReference type="Gene3D" id="2.40.440.10">
    <property type="entry name" value="L,D-transpeptidase catalytic domain-like"/>
    <property type="match status" value="1"/>
</dbReference>
<evidence type="ECO:0000256" key="2">
    <source>
        <dbReference type="ARBA" id="ARBA00005992"/>
    </source>
</evidence>
<gene>
    <name evidence="11" type="ORF">GCM10023332_02760</name>
</gene>
<feature type="region of interest" description="Disordered" evidence="8">
    <location>
        <begin position="25"/>
        <end position="140"/>
    </location>
</feature>
<comment type="caution">
    <text evidence="11">The sequence shown here is derived from an EMBL/GenBank/DDBJ whole genome shotgun (WGS) entry which is preliminary data.</text>
</comment>
<feature type="signal peptide" evidence="9">
    <location>
        <begin position="1"/>
        <end position="20"/>
    </location>
</feature>
<keyword evidence="3" id="KW-0808">Transferase</keyword>
<evidence type="ECO:0000256" key="4">
    <source>
        <dbReference type="ARBA" id="ARBA00022960"/>
    </source>
</evidence>
<dbReference type="Pfam" id="PF01471">
    <property type="entry name" value="PG_binding_1"/>
    <property type="match status" value="1"/>
</dbReference>
<feature type="chain" id="PRO_5046768044" description="L,D-TPase catalytic domain-containing protein" evidence="9">
    <location>
        <begin position="21"/>
        <end position="439"/>
    </location>
</feature>
<dbReference type="SUPFAM" id="SSF47090">
    <property type="entry name" value="PGBD-like"/>
    <property type="match status" value="1"/>
</dbReference>
<organism evidence="11 12">
    <name type="scientific">Luteimonas vadosa</name>
    <dbReference type="NCBI Taxonomy" id="1165507"/>
    <lineage>
        <taxon>Bacteria</taxon>
        <taxon>Pseudomonadati</taxon>
        <taxon>Pseudomonadota</taxon>
        <taxon>Gammaproteobacteria</taxon>
        <taxon>Lysobacterales</taxon>
        <taxon>Lysobacteraceae</taxon>
        <taxon>Luteimonas</taxon>
    </lineage>
</organism>
<evidence type="ECO:0000256" key="5">
    <source>
        <dbReference type="ARBA" id="ARBA00022984"/>
    </source>
</evidence>
<dbReference type="PANTHER" id="PTHR30582:SF30">
    <property type="entry name" value="BLR4375 PROTEIN"/>
    <property type="match status" value="1"/>
</dbReference>
<comment type="pathway">
    <text evidence="1 7">Cell wall biogenesis; peptidoglycan biosynthesis.</text>
</comment>
<feature type="domain" description="L,D-TPase catalytic" evidence="10">
    <location>
        <begin position="305"/>
        <end position="438"/>
    </location>
</feature>
<dbReference type="Pfam" id="PF03734">
    <property type="entry name" value="YkuD"/>
    <property type="match status" value="1"/>
</dbReference>
<dbReference type="InterPro" id="IPR050979">
    <property type="entry name" value="LD-transpeptidase"/>
</dbReference>
<evidence type="ECO:0000256" key="6">
    <source>
        <dbReference type="ARBA" id="ARBA00023316"/>
    </source>
</evidence>
<keyword evidence="4 7" id="KW-0133">Cell shape</keyword>
<evidence type="ECO:0000313" key="12">
    <source>
        <dbReference type="Proteomes" id="UP001501323"/>
    </source>
</evidence>
<keyword evidence="6 7" id="KW-0961">Cell wall biogenesis/degradation</keyword>